<proteinExistence type="predicted"/>
<protein>
    <recommendedName>
        <fullName evidence="3">Ricin B lectin domain-containing protein</fullName>
    </recommendedName>
</protein>
<evidence type="ECO:0000313" key="5">
    <source>
        <dbReference type="Proteomes" id="UP000578819"/>
    </source>
</evidence>
<keyword evidence="2" id="KW-0472">Membrane</keyword>
<organism evidence="4 5">
    <name type="scientific">Micromonospora polyrhachis</name>
    <dbReference type="NCBI Taxonomy" id="1282883"/>
    <lineage>
        <taxon>Bacteria</taxon>
        <taxon>Bacillati</taxon>
        <taxon>Actinomycetota</taxon>
        <taxon>Actinomycetes</taxon>
        <taxon>Micromonosporales</taxon>
        <taxon>Micromonosporaceae</taxon>
        <taxon>Micromonospora</taxon>
    </lineage>
</organism>
<comment type="caution">
    <text evidence="4">The sequence shown here is derived from an EMBL/GenBank/DDBJ whole genome shotgun (WGS) entry which is preliminary data.</text>
</comment>
<dbReference type="EMBL" id="JACHJW010000001">
    <property type="protein sequence ID" value="MBB4961959.1"/>
    <property type="molecule type" value="Genomic_DNA"/>
</dbReference>
<dbReference type="CDD" id="cd00161">
    <property type="entry name" value="beta-trefoil_Ricin-like"/>
    <property type="match status" value="1"/>
</dbReference>
<feature type="transmembrane region" description="Helical" evidence="2">
    <location>
        <begin position="73"/>
        <end position="93"/>
    </location>
</feature>
<feature type="domain" description="Ricin B lectin" evidence="3">
    <location>
        <begin position="164"/>
        <end position="287"/>
    </location>
</feature>
<sequence length="287" mass="30054">MPDDDSSSPLEPYSTQFPAVDPWAESDPTITHGGPAVVPNAPAGSPPNVATENEAEPGPPEPPRPARRSRLPIVLTLAGVLAVGMLVVAVPLLRSADDDNNGQSPTEMMAGDQAAAPMGALTAPTSTATPPPSARASASTTPTTTHTASNPANSKSPKAAPPPARTGSLVNEASGKCLTGGGSGVPLTLQTCNASAYQRWELRRDGTIRAGGLCMDLPYSATDDLTQVQMFECNGKPWQQFHLNDTDDLVSRYAKKCLDAFKQRTANGTPIVLWPCLGQPNQSWHLK</sequence>
<evidence type="ECO:0000313" key="4">
    <source>
        <dbReference type="EMBL" id="MBB4961959.1"/>
    </source>
</evidence>
<name>A0A7W7SW07_9ACTN</name>
<feature type="region of interest" description="Disordered" evidence="1">
    <location>
        <begin position="1"/>
        <end position="67"/>
    </location>
</feature>
<dbReference type="SMART" id="SM00458">
    <property type="entry name" value="RICIN"/>
    <property type="match status" value="1"/>
</dbReference>
<dbReference type="RefSeq" id="WP_184537843.1">
    <property type="nucleotide sequence ID" value="NZ_JACHJW010000001.1"/>
</dbReference>
<evidence type="ECO:0000256" key="2">
    <source>
        <dbReference type="SAM" id="Phobius"/>
    </source>
</evidence>
<feature type="compositionally biased region" description="Low complexity" evidence="1">
    <location>
        <begin position="122"/>
        <end position="158"/>
    </location>
</feature>
<keyword evidence="5" id="KW-1185">Reference proteome</keyword>
<dbReference type="Proteomes" id="UP000578819">
    <property type="component" value="Unassembled WGS sequence"/>
</dbReference>
<evidence type="ECO:0000256" key="1">
    <source>
        <dbReference type="SAM" id="MobiDB-lite"/>
    </source>
</evidence>
<dbReference type="InterPro" id="IPR035992">
    <property type="entry name" value="Ricin_B-like_lectins"/>
</dbReference>
<keyword evidence="2" id="KW-0812">Transmembrane</keyword>
<gene>
    <name evidence="4" type="ORF">FHR38_005692</name>
</gene>
<dbReference type="Pfam" id="PF00652">
    <property type="entry name" value="Ricin_B_lectin"/>
    <property type="match status" value="1"/>
</dbReference>
<dbReference type="SUPFAM" id="SSF50370">
    <property type="entry name" value="Ricin B-like lectins"/>
    <property type="match status" value="1"/>
</dbReference>
<dbReference type="PROSITE" id="PS50231">
    <property type="entry name" value="RICIN_B_LECTIN"/>
    <property type="match status" value="1"/>
</dbReference>
<accession>A0A7W7SW07</accession>
<evidence type="ECO:0000259" key="3">
    <source>
        <dbReference type="SMART" id="SM00458"/>
    </source>
</evidence>
<feature type="compositionally biased region" description="Polar residues" evidence="1">
    <location>
        <begin position="7"/>
        <end position="17"/>
    </location>
</feature>
<dbReference type="InterPro" id="IPR000772">
    <property type="entry name" value="Ricin_B_lectin"/>
</dbReference>
<keyword evidence="2" id="KW-1133">Transmembrane helix</keyword>
<dbReference type="Gene3D" id="2.80.10.50">
    <property type="match status" value="1"/>
</dbReference>
<dbReference type="AlphaFoldDB" id="A0A7W7SW07"/>
<reference evidence="4 5" key="1">
    <citation type="submission" date="2020-08" db="EMBL/GenBank/DDBJ databases">
        <title>Sequencing the genomes of 1000 actinobacteria strains.</title>
        <authorList>
            <person name="Klenk H.-P."/>
        </authorList>
    </citation>
    <scope>NUCLEOTIDE SEQUENCE [LARGE SCALE GENOMIC DNA]</scope>
    <source>
        <strain evidence="4 5">DSM 45886</strain>
    </source>
</reference>
<feature type="region of interest" description="Disordered" evidence="1">
    <location>
        <begin position="121"/>
        <end position="172"/>
    </location>
</feature>